<dbReference type="EMBL" id="BPQG01000053">
    <property type="protein sequence ID" value="GJD45676.1"/>
    <property type="molecule type" value="Genomic_DNA"/>
</dbReference>
<feature type="signal peptide" evidence="2">
    <location>
        <begin position="1"/>
        <end position="20"/>
    </location>
</feature>
<name>A0ABQ4QK95_9HYPH</name>
<reference evidence="3 4" key="1">
    <citation type="journal article" date="2021" name="Front. Microbiol.">
        <title>Comprehensive Comparative Genomics and Phenotyping of Methylobacterium Species.</title>
        <authorList>
            <person name="Alessa O."/>
            <person name="Ogura Y."/>
            <person name="Fujitani Y."/>
            <person name="Takami H."/>
            <person name="Hayashi T."/>
            <person name="Sahin N."/>
            <person name="Tani A."/>
        </authorList>
    </citation>
    <scope>NUCLEOTIDE SEQUENCE [LARGE SCALE GENOMIC DNA]</scope>
    <source>
        <strain evidence="3 4">DSM 23679</strain>
    </source>
</reference>
<feature type="region of interest" description="Disordered" evidence="1">
    <location>
        <begin position="16"/>
        <end position="83"/>
    </location>
</feature>
<sequence length="83" mass="8314">MRRVLLTALTLAAFSGPAFAQSTGAPAGSDPATAPGGTEGLAGPRNEMNAVRDGDAVPVPPRTGGIEGDTPSSGERMPPPPRY</sequence>
<proteinExistence type="predicted"/>
<evidence type="ECO:0000313" key="3">
    <source>
        <dbReference type="EMBL" id="GJD45676.1"/>
    </source>
</evidence>
<evidence type="ECO:0000256" key="1">
    <source>
        <dbReference type="SAM" id="MobiDB-lite"/>
    </source>
</evidence>
<dbReference type="Proteomes" id="UP001055117">
    <property type="component" value="Unassembled WGS sequence"/>
</dbReference>
<evidence type="ECO:0000313" key="4">
    <source>
        <dbReference type="Proteomes" id="UP001055117"/>
    </source>
</evidence>
<feature type="chain" id="PRO_5046341248" evidence="2">
    <location>
        <begin position="21"/>
        <end position="83"/>
    </location>
</feature>
<organism evidence="3 4">
    <name type="scientific">Methylobacterium cerastii</name>
    <dbReference type="NCBI Taxonomy" id="932741"/>
    <lineage>
        <taxon>Bacteria</taxon>
        <taxon>Pseudomonadati</taxon>
        <taxon>Pseudomonadota</taxon>
        <taxon>Alphaproteobacteria</taxon>
        <taxon>Hyphomicrobiales</taxon>
        <taxon>Methylobacteriaceae</taxon>
        <taxon>Methylobacterium</taxon>
    </lineage>
</organism>
<comment type="caution">
    <text evidence="3">The sequence shown here is derived from an EMBL/GenBank/DDBJ whole genome shotgun (WGS) entry which is preliminary data.</text>
</comment>
<accession>A0ABQ4QK95</accession>
<evidence type="ECO:0000256" key="2">
    <source>
        <dbReference type="SAM" id="SignalP"/>
    </source>
</evidence>
<protein>
    <submittedName>
        <fullName evidence="3">Uncharacterized protein</fullName>
    </submittedName>
</protein>
<keyword evidence="4" id="KW-1185">Reference proteome</keyword>
<keyword evidence="2" id="KW-0732">Signal</keyword>
<dbReference type="RefSeq" id="WP_147763515.1">
    <property type="nucleotide sequence ID" value="NZ_BPQG01000053.1"/>
</dbReference>
<gene>
    <name evidence="3" type="ORF">AFCDBAGC_3550</name>
</gene>